<proteinExistence type="predicted"/>
<dbReference type="Pfam" id="PF12841">
    <property type="entry name" value="YvrJ"/>
    <property type="match status" value="1"/>
</dbReference>
<dbReference type="AlphaFoldDB" id="A0A6I2UBN2"/>
<name>A0A6I2UBN2_9FIRM</name>
<organism evidence="2 3">
    <name type="scientific">Anaerovibrio slackiae</name>
    <dbReference type="NCBI Taxonomy" id="2652309"/>
    <lineage>
        <taxon>Bacteria</taxon>
        <taxon>Bacillati</taxon>
        <taxon>Bacillota</taxon>
        <taxon>Negativicutes</taxon>
        <taxon>Selenomonadales</taxon>
        <taxon>Selenomonadaceae</taxon>
        <taxon>Anaerovibrio</taxon>
    </lineage>
</organism>
<dbReference type="RefSeq" id="WP_154406304.1">
    <property type="nucleotide sequence ID" value="NZ_JAQXJM010000067.1"/>
</dbReference>
<dbReference type="EMBL" id="VUNR01000005">
    <property type="protein sequence ID" value="MSU08147.1"/>
    <property type="molecule type" value="Genomic_DNA"/>
</dbReference>
<protein>
    <submittedName>
        <fullName evidence="2">YvrJ family protein</fullName>
    </submittedName>
</protein>
<evidence type="ECO:0000313" key="3">
    <source>
        <dbReference type="Proteomes" id="UP000433181"/>
    </source>
</evidence>
<keyword evidence="1" id="KW-0472">Membrane</keyword>
<keyword evidence="1" id="KW-1133">Transmembrane helix</keyword>
<evidence type="ECO:0000256" key="1">
    <source>
        <dbReference type="SAM" id="Phobius"/>
    </source>
</evidence>
<dbReference type="Proteomes" id="UP000433181">
    <property type="component" value="Unassembled WGS sequence"/>
</dbReference>
<reference evidence="2 3" key="1">
    <citation type="submission" date="2019-08" db="EMBL/GenBank/DDBJ databases">
        <title>In-depth cultivation of the pig gut microbiome towards novel bacterial diversity and tailored functional studies.</title>
        <authorList>
            <person name="Wylensek D."/>
            <person name="Hitch T.C.A."/>
            <person name="Clavel T."/>
        </authorList>
    </citation>
    <scope>NUCLEOTIDE SEQUENCE [LARGE SCALE GENOMIC DNA]</scope>
    <source>
        <strain evidence="2 3">WCA-693-APC-5D-A</strain>
    </source>
</reference>
<sequence>MEEKLLSAISTVGFPIVVSCYLLVKFQATLDRFSNKVDELILELRNGYYYMNPHNPNNAA</sequence>
<comment type="caution">
    <text evidence="2">The sequence shown here is derived from an EMBL/GenBank/DDBJ whole genome shotgun (WGS) entry which is preliminary data.</text>
</comment>
<feature type="transmembrane region" description="Helical" evidence="1">
    <location>
        <begin position="6"/>
        <end position="24"/>
    </location>
</feature>
<dbReference type="GeneID" id="96778061"/>
<evidence type="ECO:0000313" key="2">
    <source>
        <dbReference type="EMBL" id="MSU08147.1"/>
    </source>
</evidence>
<gene>
    <name evidence="2" type="ORF">FYJ84_03960</name>
</gene>
<keyword evidence="3" id="KW-1185">Reference proteome</keyword>
<keyword evidence="1" id="KW-0812">Transmembrane</keyword>
<dbReference type="InterPro" id="IPR024419">
    <property type="entry name" value="YvrJ"/>
</dbReference>
<accession>A0A6I2UBN2</accession>
<dbReference type="PROSITE" id="PS51257">
    <property type="entry name" value="PROKAR_LIPOPROTEIN"/>
    <property type="match status" value="1"/>
</dbReference>